<dbReference type="GO" id="GO:0004497">
    <property type="term" value="F:monooxygenase activity"/>
    <property type="evidence" value="ECO:0007669"/>
    <property type="project" value="TreeGrafter"/>
</dbReference>
<dbReference type="PROSITE" id="PS50222">
    <property type="entry name" value="EF_HAND_2"/>
    <property type="match status" value="1"/>
</dbReference>
<dbReference type="Proteomes" id="UP000664132">
    <property type="component" value="Unassembled WGS sequence"/>
</dbReference>
<dbReference type="InterPro" id="IPR011992">
    <property type="entry name" value="EF-hand-dom_pair"/>
</dbReference>
<dbReference type="GO" id="GO:0005509">
    <property type="term" value="F:calcium ion binding"/>
    <property type="evidence" value="ECO:0007669"/>
    <property type="project" value="InterPro"/>
</dbReference>
<sequence>MPTVDGENRNQNEIIVSVKSSTVSKERLPMLECDEHIQKPGIARANLAPSIERPQGSIGHAEKVGDYSVLQQHIIFWDRNGDGVITPIDTYIGFRELGFNIVFSLIAVVVINLNFSLPTRLAHSWIPDPLFRVYVDSIHKSKHGSDSGVIDAEGRFVPQNFENLFSKYDKTGTGSLSLRELFDMMHGHRCAVDPFGWGAAFFEWGTTWLLIQKDGRGSLFWRIKAERRKGQGWNQGFGLGGDWFFGAQKMNPGPLT</sequence>
<dbReference type="EMBL" id="JAFJYH010000011">
    <property type="protein sequence ID" value="KAG4425332.1"/>
    <property type="molecule type" value="Genomic_DNA"/>
</dbReference>
<dbReference type="OrthoDB" id="640742at2759"/>
<keyword evidence="4" id="KW-1185">Reference proteome</keyword>
<dbReference type="AlphaFoldDB" id="A0A8H8BVE8"/>
<comment type="similarity">
    <text evidence="1">Belongs to the caleosin family.</text>
</comment>
<dbReference type="InterPro" id="IPR007736">
    <property type="entry name" value="Caleosin-related"/>
</dbReference>
<protein>
    <recommendedName>
        <fullName evidence="2">EF-hand domain-containing protein</fullName>
    </recommendedName>
</protein>
<accession>A0A8H8BVE8</accession>
<evidence type="ECO:0000259" key="2">
    <source>
        <dbReference type="PROSITE" id="PS50222"/>
    </source>
</evidence>
<dbReference type="PANTHER" id="PTHR31495">
    <property type="entry name" value="PEROXYGENASE 3-RELATED"/>
    <property type="match status" value="1"/>
</dbReference>
<feature type="domain" description="EF-hand" evidence="2">
    <location>
        <begin position="156"/>
        <end position="191"/>
    </location>
</feature>
<comment type="caution">
    <text evidence="3">The sequence shown here is derived from an EMBL/GenBank/DDBJ whole genome shotgun (WGS) entry which is preliminary data.</text>
</comment>
<dbReference type="InterPro" id="IPR002048">
    <property type="entry name" value="EF_hand_dom"/>
</dbReference>
<reference evidence="3" key="1">
    <citation type="submission" date="2021-02" db="EMBL/GenBank/DDBJ databases">
        <title>Genome sequence Cadophora malorum strain M34.</title>
        <authorList>
            <person name="Stefanovic E."/>
            <person name="Vu D."/>
            <person name="Scully C."/>
            <person name="Dijksterhuis J."/>
            <person name="Roader J."/>
            <person name="Houbraken J."/>
        </authorList>
    </citation>
    <scope>NUCLEOTIDE SEQUENCE</scope>
    <source>
        <strain evidence="3">M34</strain>
    </source>
</reference>
<dbReference type="SUPFAM" id="SSF47473">
    <property type="entry name" value="EF-hand"/>
    <property type="match status" value="1"/>
</dbReference>
<name>A0A8H8BVE8_9HELO</name>
<proteinExistence type="inferred from homology"/>
<dbReference type="Pfam" id="PF05042">
    <property type="entry name" value="Caleosin"/>
    <property type="match status" value="1"/>
</dbReference>
<evidence type="ECO:0000313" key="4">
    <source>
        <dbReference type="Proteomes" id="UP000664132"/>
    </source>
</evidence>
<evidence type="ECO:0000256" key="1">
    <source>
        <dbReference type="ARBA" id="ARBA00006765"/>
    </source>
</evidence>
<evidence type="ECO:0000313" key="3">
    <source>
        <dbReference type="EMBL" id="KAG4425332.1"/>
    </source>
</evidence>
<dbReference type="PANTHER" id="PTHR31495:SF0">
    <property type="entry name" value="BINDING PROTEIN CALEOSIN, PUTATIVE (AFU_ORTHOLOGUE AFUA_5G13750)-RELATED"/>
    <property type="match status" value="1"/>
</dbReference>
<gene>
    <name evidence="3" type="ORF">IFR04_001482</name>
</gene>
<organism evidence="3 4">
    <name type="scientific">Cadophora malorum</name>
    <dbReference type="NCBI Taxonomy" id="108018"/>
    <lineage>
        <taxon>Eukaryota</taxon>
        <taxon>Fungi</taxon>
        <taxon>Dikarya</taxon>
        <taxon>Ascomycota</taxon>
        <taxon>Pezizomycotina</taxon>
        <taxon>Leotiomycetes</taxon>
        <taxon>Helotiales</taxon>
        <taxon>Ploettnerulaceae</taxon>
        <taxon>Cadophora</taxon>
    </lineage>
</organism>